<keyword evidence="5" id="KW-1133">Transmembrane helix</keyword>
<dbReference type="CDD" id="cd06225">
    <property type="entry name" value="HAMP"/>
    <property type="match status" value="1"/>
</dbReference>
<dbReference type="RefSeq" id="WP_109747849.1">
    <property type="nucleotide sequence ID" value="NZ_JANKBI010000022.1"/>
</dbReference>
<dbReference type="PROSITE" id="PS50885">
    <property type="entry name" value="HAMP"/>
    <property type="match status" value="1"/>
</dbReference>
<keyword evidence="3" id="KW-0808">Transferase</keyword>
<dbReference type="InterPro" id="IPR003594">
    <property type="entry name" value="HATPase_dom"/>
</dbReference>
<keyword evidence="5" id="KW-0812">Transmembrane</keyword>
<evidence type="ECO:0000256" key="3">
    <source>
        <dbReference type="ARBA" id="ARBA00022679"/>
    </source>
</evidence>
<evidence type="ECO:0000313" key="8">
    <source>
        <dbReference type="Proteomes" id="UP000245412"/>
    </source>
</evidence>
<dbReference type="PANTHER" id="PTHR34220:SF7">
    <property type="entry name" value="SENSOR HISTIDINE KINASE YPDA"/>
    <property type="match status" value="1"/>
</dbReference>
<protein>
    <submittedName>
        <fullName evidence="7">Histidine kinase/DNA gyrase B/HSP90-like ATPase</fullName>
    </submittedName>
</protein>
<dbReference type="AlphaFoldDB" id="A0AB73T0E7"/>
<dbReference type="InterPro" id="IPR010559">
    <property type="entry name" value="Sig_transdc_His_kin_internal"/>
</dbReference>
<evidence type="ECO:0000256" key="1">
    <source>
        <dbReference type="ARBA" id="ARBA00004370"/>
    </source>
</evidence>
<sequence length="611" mass="69865">MDNLLKKGAGHPLGQARHLKNSWLSRTLARTSITWKIRIGMLIISISILISFMAVSITYTYKNMMSSSIEAARKNLVFSQNNLDNMLNMVENYSILLLSDEKIQDILSSRNAPKDSVLSQNQIMMRNRINAIVGSFETISAVLIYDIYGNIYDSGITLLNEESAQENLPEDLPVWIPTEDAPYYIAVPGKTIRPSVVSFTRHIFDYQTGRRIGTVRICIDESYISRTYSDSIVDGESMYMISRDNILISNPDSSLLYTKCTLPTEQFTSDRNYISVDKNYIMYEDYDRLDAWLISSLPKHIIQDRLNSMIRYMLMIGSCLILLCIAISSLISRNLTHNLSNLTSAMKTVWNGNWKVKVENHSQDEVGVLTHTFNKMLAEIEKKTDSLVQEQKVKREFQLELLNQQINPHFLYNTLDNICALAELNRIEELSEMVNNLTDFYRGVLSKGSIVISLERELHIAENYLKIMQIRYYHSFSYTLEAPASVMENTALRLTLQPLLENAVYHGFETHEPGGMIRIRIRPFSSFLIVSVCDNGAGMDRNTLSSLFGESPPGSIKKGFGLRNVHERIQLYYGKSYGMKAYSRYGCGTQILIKIPRCNWRDKTYAENTHS</sequence>
<dbReference type="Gene3D" id="6.10.340.10">
    <property type="match status" value="1"/>
</dbReference>
<evidence type="ECO:0000313" key="7">
    <source>
        <dbReference type="EMBL" id="PWJ73309.1"/>
    </source>
</evidence>
<evidence type="ECO:0000256" key="5">
    <source>
        <dbReference type="SAM" id="Phobius"/>
    </source>
</evidence>
<keyword evidence="8" id="KW-1185">Reference proteome</keyword>
<dbReference type="SUPFAM" id="SSF158472">
    <property type="entry name" value="HAMP domain-like"/>
    <property type="match status" value="1"/>
</dbReference>
<dbReference type="PANTHER" id="PTHR34220">
    <property type="entry name" value="SENSOR HISTIDINE KINASE YPDA"/>
    <property type="match status" value="1"/>
</dbReference>
<dbReference type="SMART" id="SM00387">
    <property type="entry name" value="HATPase_c"/>
    <property type="match status" value="1"/>
</dbReference>
<evidence type="ECO:0000256" key="2">
    <source>
        <dbReference type="ARBA" id="ARBA00022553"/>
    </source>
</evidence>
<dbReference type="Pfam" id="PF06580">
    <property type="entry name" value="His_kinase"/>
    <property type="match status" value="1"/>
</dbReference>
<name>A0AB73T0E7_9FIRM</name>
<comment type="caution">
    <text evidence="7">The sequence shown here is derived from an EMBL/GenBank/DDBJ whole genome shotgun (WGS) entry which is preliminary data.</text>
</comment>
<keyword evidence="4" id="KW-0418">Kinase</keyword>
<dbReference type="Proteomes" id="UP000245412">
    <property type="component" value="Unassembled WGS sequence"/>
</dbReference>
<dbReference type="Gene3D" id="3.30.565.10">
    <property type="entry name" value="Histidine kinase-like ATPase, C-terminal domain"/>
    <property type="match status" value="1"/>
</dbReference>
<dbReference type="SMART" id="SM00304">
    <property type="entry name" value="HAMP"/>
    <property type="match status" value="1"/>
</dbReference>
<feature type="transmembrane region" description="Helical" evidence="5">
    <location>
        <begin position="39"/>
        <end position="61"/>
    </location>
</feature>
<dbReference type="InterPro" id="IPR003660">
    <property type="entry name" value="HAMP_dom"/>
</dbReference>
<feature type="domain" description="HAMP" evidence="6">
    <location>
        <begin position="333"/>
        <end position="385"/>
    </location>
</feature>
<evidence type="ECO:0000259" key="6">
    <source>
        <dbReference type="PROSITE" id="PS50885"/>
    </source>
</evidence>
<organism evidence="7 8">
    <name type="scientific">Murimonas intestini</name>
    <dbReference type="NCBI Taxonomy" id="1337051"/>
    <lineage>
        <taxon>Bacteria</taxon>
        <taxon>Bacillati</taxon>
        <taxon>Bacillota</taxon>
        <taxon>Clostridia</taxon>
        <taxon>Lachnospirales</taxon>
        <taxon>Lachnospiraceae</taxon>
        <taxon>Murimonas</taxon>
    </lineage>
</organism>
<dbReference type="EMBL" id="QGGY01000013">
    <property type="protein sequence ID" value="PWJ73309.1"/>
    <property type="molecule type" value="Genomic_DNA"/>
</dbReference>
<dbReference type="SUPFAM" id="SSF55874">
    <property type="entry name" value="ATPase domain of HSP90 chaperone/DNA topoisomerase II/histidine kinase"/>
    <property type="match status" value="1"/>
</dbReference>
<evidence type="ECO:0000256" key="4">
    <source>
        <dbReference type="ARBA" id="ARBA00022777"/>
    </source>
</evidence>
<dbReference type="Pfam" id="PF02518">
    <property type="entry name" value="HATPase_c"/>
    <property type="match status" value="1"/>
</dbReference>
<dbReference type="GO" id="GO:0000155">
    <property type="term" value="F:phosphorelay sensor kinase activity"/>
    <property type="evidence" value="ECO:0007669"/>
    <property type="project" value="InterPro"/>
</dbReference>
<reference evidence="7 8" key="1">
    <citation type="submission" date="2018-05" db="EMBL/GenBank/DDBJ databases">
        <authorList>
            <person name="Goeker M."/>
            <person name="Huntemann M."/>
            <person name="Clum A."/>
            <person name="Pillay M."/>
            <person name="Palaniappan K."/>
            <person name="Varghese N."/>
            <person name="Mikhailova N."/>
            <person name="Stamatis D."/>
            <person name="Reddy T."/>
            <person name="Daum C."/>
            <person name="Shapiro N."/>
            <person name="Ivanova N."/>
            <person name="Kyrpides N."/>
            <person name="Woyke T."/>
        </authorList>
    </citation>
    <scope>NUCLEOTIDE SEQUENCE [LARGE SCALE GENOMIC DNA]</scope>
    <source>
        <strain evidence="7 8">DSM 26524</strain>
    </source>
</reference>
<feature type="transmembrane region" description="Helical" evidence="5">
    <location>
        <begin position="312"/>
        <end position="331"/>
    </location>
</feature>
<accession>A0AB73T0E7</accession>
<comment type="subcellular location">
    <subcellularLocation>
        <location evidence="1">Membrane</location>
    </subcellularLocation>
</comment>
<proteinExistence type="predicted"/>
<dbReference type="InterPro" id="IPR036890">
    <property type="entry name" value="HATPase_C_sf"/>
</dbReference>
<dbReference type="InterPro" id="IPR050640">
    <property type="entry name" value="Bact_2-comp_sensor_kinase"/>
</dbReference>
<keyword evidence="2" id="KW-0597">Phosphoprotein</keyword>
<dbReference type="Pfam" id="PF00672">
    <property type="entry name" value="HAMP"/>
    <property type="match status" value="1"/>
</dbReference>
<gene>
    <name evidence="7" type="ORF">C7383_11395</name>
</gene>
<keyword evidence="5" id="KW-0472">Membrane</keyword>
<dbReference type="GO" id="GO:0016020">
    <property type="term" value="C:membrane"/>
    <property type="evidence" value="ECO:0007669"/>
    <property type="project" value="UniProtKB-SubCell"/>
</dbReference>